<gene>
    <name evidence="12" type="primary">LOC102359601</name>
</gene>
<dbReference type="GeneTree" id="ENSGT01030000234639"/>
<dbReference type="AlphaFoldDB" id="H3B5Y2"/>
<dbReference type="PROSITE" id="PS00237">
    <property type="entry name" value="G_PROTEIN_RECEP_F1_1"/>
    <property type="match status" value="1"/>
</dbReference>
<dbReference type="GO" id="GO:0004930">
    <property type="term" value="F:G protein-coupled receptor activity"/>
    <property type="evidence" value="ECO:0007669"/>
    <property type="project" value="UniProtKB-KW"/>
</dbReference>
<dbReference type="SUPFAM" id="SSF81321">
    <property type="entry name" value="Family A G protein-coupled receptor-like"/>
    <property type="match status" value="1"/>
</dbReference>
<dbReference type="eggNOG" id="ENOG502SNJC">
    <property type="taxonomic scope" value="Eukaryota"/>
</dbReference>
<dbReference type="InterPro" id="IPR000276">
    <property type="entry name" value="GPCR_Rhodpsn"/>
</dbReference>
<feature type="transmembrane region" description="Helical" evidence="10">
    <location>
        <begin position="199"/>
        <end position="219"/>
    </location>
</feature>
<sequence length="338" mass="37946">MAELSLPIFLLNDSTATPTQEEKEWRDDEDLPAHVVFDISLTLFFILIGVPGNALVIFTVGYQLKKTDFMIYILNVAMADLVFLILQLLSIPTSLVDHWPYSQAFCQTNNFIRHLFYNASMLLVTAISAERCLTVYFPLWHHRRCSNRFSITVCAAVWAACAAISIPHFLQSKVMLREDNATTYCDGRMSLAGLVVTDGVLPLLAFLGVATFCNLAIVAKLQREPSLRAIRLYRVTVTMVTTFLLCWMPFQALHFAHAVMQSWLEPKKLVALSHVATYMAKLMFISSCVKPIIYFVGGSNPGQLCQQPLLIVMETAFSETSFLTAKDISLKDLDHSDS</sequence>
<evidence type="ECO:0000259" key="11">
    <source>
        <dbReference type="PROSITE" id="PS50262"/>
    </source>
</evidence>
<keyword evidence="7 9" id="KW-0807">Transducer</keyword>
<keyword evidence="13" id="KW-1185">Reference proteome</keyword>
<dbReference type="Pfam" id="PF00001">
    <property type="entry name" value="7tm_1"/>
    <property type="match status" value="1"/>
</dbReference>
<dbReference type="GO" id="GO:0005886">
    <property type="term" value="C:plasma membrane"/>
    <property type="evidence" value="ECO:0007669"/>
    <property type="project" value="TreeGrafter"/>
</dbReference>
<keyword evidence="2 9" id="KW-0812">Transmembrane</keyword>
<dbReference type="GO" id="GO:0007204">
    <property type="term" value="P:positive regulation of cytosolic calcium ion concentration"/>
    <property type="evidence" value="ECO:0007669"/>
    <property type="project" value="TreeGrafter"/>
</dbReference>
<comment type="similarity">
    <text evidence="9">Belongs to the G-protein coupled receptor 1 family.</text>
</comment>
<evidence type="ECO:0000313" key="12">
    <source>
        <dbReference type="Ensembl" id="ENSLACP00000017303.1"/>
    </source>
</evidence>
<dbReference type="GO" id="GO:0004875">
    <property type="term" value="F:complement receptor activity"/>
    <property type="evidence" value="ECO:0007669"/>
    <property type="project" value="TreeGrafter"/>
</dbReference>
<dbReference type="Proteomes" id="UP000008672">
    <property type="component" value="Unassembled WGS sequence"/>
</dbReference>
<dbReference type="HOGENOM" id="CLU_009579_8_0_1"/>
<dbReference type="InParanoid" id="H3B5Y2"/>
<feature type="transmembrane region" description="Helical" evidence="10">
    <location>
        <begin position="40"/>
        <end position="62"/>
    </location>
</feature>
<comment type="similarity">
    <text evidence="8">Belongs to the chemokine-like receptor (CMKLR) family.</text>
</comment>
<reference evidence="13" key="1">
    <citation type="submission" date="2011-08" db="EMBL/GenBank/DDBJ databases">
        <title>The draft genome of Latimeria chalumnae.</title>
        <authorList>
            <person name="Di Palma F."/>
            <person name="Alfoldi J."/>
            <person name="Johnson J."/>
            <person name="Berlin A."/>
            <person name="Gnerre S."/>
            <person name="Jaffe D."/>
            <person name="MacCallum I."/>
            <person name="Young S."/>
            <person name="Walker B.J."/>
            <person name="Lander E."/>
            <person name="Lindblad-Toh K."/>
        </authorList>
    </citation>
    <scope>NUCLEOTIDE SEQUENCE [LARGE SCALE GENOMIC DNA]</scope>
    <source>
        <strain evidence="13">Wild caught</strain>
    </source>
</reference>
<dbReference type="Gene3D" id="1.20.1070.10">
    <property type="entry name" value="Rhodopsin 7-helix transmembrane proteins"/>
    <property type="match status" value="1"/>
</dbReference>
<dbReference type="OMA" id="WILSFRI"/>
<evidence type="ECO:0000256" key="5">
    <source>
        <dbReference type="ARBA" id="ARBA00023136"/>
    </source>
</evidence>
<dbReference type="PRINTS" id="PR00237">
    <property type="entry name" value="GPCRRHODOPSN"/>
</dbReference>
<dbReference type="GO" id="GO:0006954">
    <property type="term" value="P:inflammatory response"/>
    <property type="evidence" value="ECO:0007669"/>
    <property type="project" value="TreeGrafter"/>
</dbReference>
<comment type="subcellular location">
    <subcellularLocation>
        <location evidence="1">Membrane</location>
        <topology evidence="1">Multi-pass membrane protein</topology>
    </subcellularLocation>
</comment>
<evidence type="ECO:0000256" key="7">
    <source>
        <dbReference type="ARBA" id="ARBA00023224"/>
    </source>
</evidence>
<feature type="transmembrane region" description="Helical" evidence="10">
    <location>
        <begin position="69"/>
        <end position="95"/>
    </location>
</feature>
<feature type="domain" description="G-protein coupled receptors family 1 profile" evidence="11">
    <location>
        <begin position="52"/>
        <end position="294"/>
    </location>
</feature>
<keyword evidence="5 10" id="KW-0472">Membrane</keyword>
<evidence type="ECO:0000256" key="3">
    <source>
        <dbReference type="ARBA" id="ARBA00022989"/>
    </source>
</evidence>
<evidence type="ECO:0000256" key="4">
    <source>
        <dbReference type="ARBA" id="ARBA00023040"/>
    </source>
</evidence>
<keyword evidence="6 9" id="KW-0675">Receptor</keyword>
<dbReference type="PRINTS" id="PR02108">
    <property type="entry name" value="MRGPCRFAMILY"/>
</dbReference>
<dbReference type="InterPro" id="IPR017452">
    <property type="entry name" value="GPCR_Rhodpsn_7TM"/>
</dbReference>
<dbReference type="GO" id="GO:0007200">
    <property type="term" value="P:phospholipase C-activating G protein-coupled receptor signaling pathway"/>
    <property type="evidence" value="ECO:0007669"/>
    <property type="project" value="TreeGrafter"/>
</dbReference>
<evidence type="ECO:0000256" key="6">
    <source>
        <dbReference type="ARBA" id="ARBA00023170"/>
    </source>
</evidence>
<dbReference type="PANTHER" id="PTHR24225">
    <property type="entry name" value="CHEMOTACTIC RECEPTOR"/>
    <property type="match status" value="1"/>
</dbReference>
<feature type="transmembrane region" description="Helical" evidence="10">
    <location>
        <begin position="231"/>
        <end position="250"/>
    </location>
</feature>
<dbReference type="PANTHER" id="PTHR24225:SF24">
    <property type="entry name" value="G-PROTEIN COUPLED RECEPTORS FAMILY 1 PROFILE DOMAIN-CONTAINING PROTEIN"/>
    <property type="match status" value="1"/>
</dbReference>
<reference evidence="12" key="3">
    <citation type="submission" date="2025-09" db="UniProtKB">
        <authorList>
            <consortium name="Ensembl"/>
        </authorList>
    </citation>
    <scope>IDENTIFICATION</scope>
</reference>
<dbReference type="EMBL" id="AFYH01100535">
    <property type="status" value="NOT_ANNOTATED_CDS"/>
    <property type="molecule type" value="Genomic_DNA"/>
</dbReference>
<evidence type="ECO:0000313" key="13">
    <source>
        <dbReference type="Proteomes" id="UP000008672"/>
    </source>
</evidence>
<feature type="transmembrane region" description="Helical" evidence="10">
    <location>
        <begin position="270"/>
        <end position="289"/>
    </location>
</feature>
<dbReference type="InterPro" id="IPR026234">
    <property type="entry name" value="MRGPCRFAMILY"/>
</dbReference>
<dbReference type="PROSITE" id="PS50262">
    <property type="entry name" value="G_PROTEIN_RECEP_F1_2"/>
    <property type="match status" value="1"/>
</dbReference>
<evidence type="ECO:0000256" key="10">
    <source>
        <dbReference type="SAM" id="Phobius"/>
    </source>
</evidence>
<dbReference type="Ensembl" id="ENSLACT00000017430.1">
    <property type="protein sequence ID" value="ENSLACP00000017303.1"/>
    <property type="gene ID" value="ENSLACG00000015240.1"/>
</dbReference>
<reference evidence="12" key="2">
    <citation type="submission" date="2025-08" db="UniProtKB">
        <authorList>
            <consortium name="Ensembl"/>
        </authorList>
    </citation>
    <scope>IDENTIFICATION</scope>
</reference>
<feature type="transmembrane region" description="Helical" evidence="10">
    <location>
        <begin position="115"/>
        <end position="137"/>
    </location>
</feature>
<accession>H3B5Y2</accession>
<organism evidence="12 13">
    <name type="scientific">Latimeria chalumnae</name>
    <name type="common">Coelacanth</name>
    <dbReference type="NCBI Taxonomy" id="7897"/>
    <lineage>
        <taxon>Eukaryota</taxon>
        <taxon>Metazoa</taxon>
        <taxon>Chordata</taxon>
        <taxon>Craniata</taxon>
        <taxon>Vertebrata</taxon>
        <taxon>Euteleostomi</taxon>
        <taxon>Coelacanthiformes</taxon>
        <taxon>Coelacanthidae</taxon>
        <taxon>Latimeria</taxon>
    </lineage>
</organism>
<evidence type="ECO:0000256" key="1">
    <source>
        <dbReference type="ARBA" id="ARBA00004141"/>
    </source>
</evidence>
<protein>
    <recommendedName>
        <fullName evidence="11">G-protein coupled receptors family 1 profile domain-containing protein</fullName>
    </recommendedName>
</protein>
<keyword evidence="4 9" id="KW-0297">G-protein coupled receptor</keyword>
<evidence type="ECO:0000256" key="2">
    <source>
        <dbReference type="ARBA" id="ARBA00022692"/>
    </source>
</evidence>
<name>H3B5Y2_LATCH</name>
<evidence type="ECO:0000256" key="8">
    <source>
        <dbReference type="ARBA" id="ARBA00025736"/>
    </source>
</evidence>
<feature type="transmembrane region" description="Helical" evidence="10">
    <location>
        <begin position="149"/>
        <end position="170"/>
    </location>
</feature>
<evidence type="ECO:0000256" key="9">
    <source>
        <dbReference type="RuleBase" id="RU000688"/>
    </source>
</evidence>
<proteinExistence type="inferred from homology"/>
<dbReference type="InterPro" id="IPR000826">
    <property type="entry name" value="Formyl_rcpt-rel"/>
</dbReference>
<keyword evidence="3 10" id="KW-1133">Transmembrane helix</keyword>